<dbReference type="Proteomes" id="UP001158576">
    <property type="component" value="Chromosome 2"/>
</dbReference>
<evidence type="ECO:0000256" key="8">
    <source>
        <dbReference type="ARBA" id="ARBA00049560"/>
    </source>
</evidence>
<organism evidence="11 12">
    <name type="scientific">Oikopleura dioica</name>
    <name type="common">Tunicate</name>
    <dbReference type="NCBI Taxonomy" id="34765"/>
    <lineage>
        <taxon>Eukaryota</taxon>
        <taxon>Metazoa</taxon>
        <taxon>Chordata</taxon>
        <taxon>Tunicata</taxon>
        <taxon>Appendicularia</taxon>
        <taxon>Copelata</taxon>
        <taxon>Oikopleuridae</taxon>
        <taxon>Oikopleura</taxon>
    </lineage>
</organism>
<keyword evidence="5 9" id="KW-0472">Membrane</keyword>
<dbReference type="Pfam" id="PF07947">
    <property type="entry name" value="YhhN"/>
    <property type="match status" value="1"/>
</dbReference>
<evidence type="ECO:0000256" key="4">
    <source>
        <dbReference type="ARBA" id="ARBA00022989"/>
    </source>
</evidence>
<gene>
    <name evidence="11" type="ORF">OKIOD_LOCUS16108</name>
</gene>
<accession>A0ABN7TCD3</accession>
<comment type="similarity">
    <text evidence="2">Belongs to the TMEM86 family.</text>
</comment>
<feature type="transmembrane region" description="Helical" evidence="9">
    <location>
        <begin position="135"/>
        <end position="154"/>
    </location>
</feature>
<comment type="catalytic activity">
    <reaction evidence="7">
        <text>a 1-O-(1Z-alkenyl)-sn-glycero-3-phosphoethanolamine + H2O = a 2,3-saturated aldehyde + sn-glycero-3-phosphoethanolamine</text>
        <dbReference type="Rhea" id="RHEA:16905"/>
        <dbReference type="ChEBI" id="CHEBI:15377"/>
        <dbReference type="ChEBI" id="CHEBI:73359"/>
        <dbReference type="ChEBI" id="CHEBI:77288"/>
        <dbReference type="ChEBI" id="CHEBI:143890"/>
        <dbReference type="EC" id="3.3.2.2"/>
    </reaction>
</comment>
<evidence type="ECO:0000256" key="3">
    <source>
        <dbReference type="ARBA" id="ARBA00022692"/>
    </source>
</evidence>
<keyword evidence="10" id="KW-0732">Signal</keyword>
<comment type="subcellular location">
    <subcellularLocation>
        <location evidence="1">Membrane</location>
        <topology evidence="1">Multi-pass membrane protein</topology>
    </subcellularLocation>
</comment>
<evidence type="ECO:0000256" key="2">
    <source>
        <dbReference type="ARBA" id="ARBA00007375"/>
    </source>
</evidence>
<name>A0ABN7TCD3_OIKDI</name>
<keyword evidence="12" id="KW-1185">Reference proteome</keyword>
<reference evidence="11 12" key="1">
    <citation type="submission" date="2021-04" db="EMBL/GenBank/DDBJ databases">
        <authorList>
            <person name="Bliznina A."/>
        </authorList>
    </citation>
    <scope>NUCLEOTIDE SEQUENCE [LARGE SCALE GENOMIC DNA]</scope>
</reference>
<dbReference type="PANTHER" id="PTHR31885">
    <property type="entry name" value="GH04784P"/>
    <property type="match status" value="1"/>
</dbReference>
<feature type="transmembrane region" description="Helical" evidence="9">
    <location>
        <begin position="106"/>
        <end position="123"/>
    </location>
</feature>
<keyword evidence="3 9" id="KW-0812">Transmembrane</keyword>
<evidence type="ECO:0000256" key="10">
    <source>
        <dbReference type="SAM" id="SignalP"/>
    </source>
</evidence>
<evidence type="ECO:0000313" key="12">
    <source>
        <dbReference type="Proteomes" id="UP001158576"/>
    </source>
</evidence>
<feature type="chain" id="PRO_5045745650" description="lysoplasmalogenase" evidence="10">
    <location>
        <begin position="18"/>
        <end position="228"/>
    </location>
</feature>
<evidence type="ECO:0000256" key="7">
    <source>
        <dbReference type="ARBA" id="ARBA00049458"/>
    </source>
</evidence>
<evidence type="ECO:0000313" key="11">
    <source>
        <dbReference type="EMBL" id="CAG5113218.1"/>
    </source>
</evidence>
<feature type="transmembrane region" description="Helical" evidence="9">
    <location>
        <begin position="166"/>
        <end position="186"/>
    </location>
</feature>
<evidence type="ECO:0000256" key="9">
    <source>
        <dbReference type="SAM" id="Phobius"/>
    </source>
</evidence>
<dbReference type="PANTHER" id="PTHR31885:SF6">
    <property type="entry name" value="GH04784P"/>
    <property type="match status" value="1"/>
</dbReference>
<dbReference type="EMBL" id="OU015567">
    <property type="protein sequence ID" value="CAG5113218.1"/>
    <property type="molecule type" value="Genomic_DNA"/>
</dbReference>
<evidence type="ECO:0000256" key="5">
    <source>
        <dbReference type="ARBA" id="ARBA00023136"/>
    </source>
</evidence>
<evidence type="ECO:0000256" key="6">
    <source>
        <dbReference type="ARBA" id="ARBA00035673"/>
    </source>
</evidence>
<dbReference type="InterPro" id="IPR012506">
    <property type="entry name" value="TMEM86B-like"/>
</dbReference>
<feature type="signal peptide" evidence="10">
    <location>
        <begin position="1"/>
        <end position="17"/>
    </location>
</feature>
<comment type="catalytic activity">
    <reaction evidence="8">
        <text>a 1-O-(1Z-alkenyl)-sn-glycero-3-phosphocholine + H2O = a 2,3-saturated aldehyde + sn-glycerol 3-phosphocholine</text>
        <dbReference type="Rhea" id="RHEA:22544"/>
        <dbReference type="ChEBI" id="CHEBI:15377"/>
        <dbReference type="ChEBI" id="CHEBI:16870"/>
        <dbReference type="ChEBI" id="CHEBI:73359"/>
        <dbReference type="ChEBI" id="CHEBI:77287"/>
        <dbReference type="EC" id="3.3.2.2"/>
    </reaction>
</comment>
<proteinExistence type="inferred from homology"/>
<dbReference type="EC" id="3.3.2.2" evidence="6"/>
<feature type="transmembrane region" description="Helical" evidence="9">
    <location>
        <begin position="83"/>
        <end position="99"/>
    </location>
</feature>
<protein>
    <recommendedName>
        <fullName evidence="6">lysoplasmalogenase</fullName>
        <ecNumber evidence="6">3.3.2.2</ecNumber>
    </recommendedName>
</protein>
<keyword evidence="4 9" id="KW-1133">Transmembrane helix</keyword>
<evidence type="ECO:0000256" key="1">
    <source>
        <dbReference type="ARBA" id="ARBA00004141"/>
    </source>
</evidence>
<sequence>MLEFLFIVISTFVTCHAEFLDAEDTRWVRVCTKWIPCLLLAIMIQNEKKKTKCIPGAPTTIQVGLFFSAIGDVFLVYGMYENYFIAGVCFFGIAQMFYTMSFGWEVCNYVSMMMMVSMNYILQRTVIAEVQDEKIHVMVVGYSVLLTFMGWRAVDAAVAPDASGWERVYSLLGGIIFVISDLMIAVNQFVRPIPNHKLYILSTYFFAQYCLAQWSICKAHRMPKIKTN</sequence>